<evidence type="ECO:0000259" key="3">
    <source>
        <dbReference type="PROSITE" id="PS50110"/>
    </source>
</evidence>
<name>A0A6A1TNP0_NEOGA</name>
<evidence type="ECO:0000313" key="4">
    <source>
        <dbReference type="EMBL" id="KAB1085374.1"/>
    </source>
</evidence>
<keyword evidence="1 2" id="KW-0597">Phosphoprotein</keyword>
<dbReference type="PANTHER" id="PTHR44591">
    <property type="entry name" value="STRESS RESPONSE REGULATOR PROTEIN 1"/>
    <property type="match status" value="1"/>
</dbReference>
<feature type="domain" description="Response regulatory" evidence="3">
    <location>
        <begin position="6"/>
        <end position="121"/>
    </location>
</feature>
<dbReference type="SMART" id="SM00448">
    <property type="entry name" value="REC"/>
    <property type="match status" value="1"/>
</dbReference>
<dbReference type="SUPFAM" id="SSF52172">
    <property type="entry name" value="CheY-like"/>
    <property type="match status" value="1"/>
</dbReference>
<dbReference type="AlphaFoldDB" id="A0A6A1TNP0"/>
<feature type="modified residue" description="4-aspartylphosphate" evidence="2">
    <location>
        <position position="55"/>
    </location>
</feature>
<dbReference type="GO" id="GO:0000160">
    <property type="term" value="P:phosphorelay signal transduction system"/>
    <property type="evidence" value="ECO:0007669"/>
    <property type="project" value="InterPro"/>
</dbReference>
<gene>
    <name evidence="4" type="ORF">F4V91_02340</name>
</gene>
<dbReference type="EMBL" id="VZUL01000002">
    <property type="protein sequence ID" value="KAB1085374.1"/>
    <property type="molecule type" value="Genomic_DNA"/>
</dbReference>
<sequence>MCISSLIAIIDDDEGMRVSLDGLLRSLGHRTELFDSAEAFLESQSAGTADCVISDIHMPGGMSGIDLARRLGDDRPPMPVILMSAFADKDVRERAEDTKVHCLLAKPFDEETLIACLEKALVV</sequence>
<proteinExistence type="predicted"/>
<dbReference type="Proteomes" id="UP000386575">
    <property type="component" value="Unassembled WGS sequence"/>
</dbReference>
<evidence type="ECO:0000256" key="1">
    <source>
        <dbReference type="ARBA" id="ARBA00022553"/>
    </source>
</evidence>
<organism evidence="4 5">
    <name type="scientific">Neorhizobium galegae</name>
    <name type="common">Rhizobium galegae</name>
    <dbReference type="NCBI Taxonomy" id="399"/>
    <lineage>
        <taxon>Bacteria</taxon>
        <taxon>Pseudomonadati</taxon>
        <taxon>Pseudomonadota</taxon>
        <taxon>Alphaproteobacteria</taxon>
        <taxon>Hyphomicrobiales</taxon>
        <taxon>Rhizobiaceae</taxon>
        <taxon>Rhizobium/Agrobacterium group</taxon>
        <taxon>Neorhizobium</taxon>
    </lineage>
</organism>
<dbReference type="Pfam" id="PF00072">
    <property type="entry name" value="Response_reg"/>
    <property type="match status" value="1"/>
</dbReference>
<dbReference type="PANTHER" id="PTHR44591:SF25">
    <property type="entry name" value="CHEMOTAXIS TWO-COMPONENT RESPONSE REGULATOR"/>
    <property type="match status" value="1"/>
</dbReference>
<evidence type="ECO:0000313" key="5">
    <source>
        <dbReference type="Proteomes" id="UP000386575"/>
    </source>
</evidence>
<dbReference type="Gene3D" id="3.40.50.2300">
    <property type="match status" value="1"/>
</dbReference>
<accession>A0A6A1TNP0</accession>
<reference evidence="4 5" key="1">
    <citation type="submission" date="2019-09" db="EMBL/GenBank/DDBJ databases">
        <title>Genome sequencing of Ng87 strain.</title>
        <authorList>
            <person name="Karasev E.S."/>
            <person name="Andronov E."/>
        </authorList>
    </citation>
    <scope>NUCLEOTIDE SEQUENCE [LARGE SCALE GENOMIC DNA]</scope>
    <source>
        <strain evidence="4 5">Ng87</strain>
    </source>
</reference>
<dbReference type="InterPro" id="IPR001789">
    <property type="entry name" value="Sig_transdc_resp-reg_receiver"/>
</dbReference>
<dbReference type="InterPro" id="IPR011006">
    <property type="entry name" value="CheY-like_superfamily"/>
</dbReference>
<dbReference type="PROSITE" id="PS50110">
    <property type="entry name" value="RESPONSE_REGULATORY"/>
    <property type="match status" value="1"/>
</dbReference>
<comment type="caution">
    <text evidence="4">The sequence shown here is derived from an EMBL/GenBank/DDBJ whole genome shotgun (WGS) entry which is preliminary data.</text>
</comment>
<dbReference type="InterPro" id="IPR050595">
    <property type="entry name" value="Bact_response_regulator"/>
</dbReference>
<protein>
    <submittedName>
        <fullName evidence="4">Response regulator</fullName>
    </submittedName>
</protein>
<evidence type="ECO:0000256" key="2">
    <source>
        <dbReference type="PROSITE-ProRule" id="PRU00169"/>
    </source>
</evidence>